<evidence type="ECO:0000256" key="4">
    <source>
        <dbReference type="ARBA" id="ARBA00023136"/>
    </source>
</evidence>
<dbReference type="OrthoDB" id="2985014at2759"/>
<feature type="transmembrane region" description="Helical" evidence="5">
    <location>
        <begin position="122"/>
        <end position="143"/>
    </location>
</feature>
<dbReference type="PANTHER" id="PTHR11662">
    <property type="entry name" value="SOLUTE CARRIER FAMILY 17"/>
    <property type="match status" value="1"/>
</dbReference>
<feature type="signal peptide" evidence="6">
    <location>
        <begin position="1"/>
        <end position="19"/>
    </location>
</feature>
<keyword evidence="4 5" id="KW-0472">Membrane</keyword>
<dbReference type="Proteomes" id="UP000580250">
    <property type="component" value="Unassembled WGS sequence"/>
</dbReference>
<dbReference type="SUPFAM" id="SSF103473">
    <property type="entry name" value="MFS general substrate transporter"/>
    <property type="match status" value="1"/>
</dbReference>
<keyword evidence="3 5" id="KW-1133">Transmembrane helix</keyword>
<dbReference type="InterPro" id="IPR050382">
    <property type="entry name" value="MFS_Na/Anion_cotransporter"/>
</dbReference>
<sequence length="151" mass="16604">MLFLHWLLFFTSLCAPYFASKLLTHGCSITFTRRFMESVSLIGMGTCLFLVSLSSRFTISLALFTLAMALRGLHHAGVSVNPHDFAPDHTGSVFGIFNAFSAITGFIGVYMAGWILHSSDNQWAYVFIFTALQCIIGAFVYGLKGTGSRII</sequence>
<evidence type="ECO:0000313" key="7">
    <source>
        <dbReference type="EMBL" id="CAD2207264.1"/>
    </source>
</evidence>
<comment type="caution">
    <text evidence="7">The sequence shown here is derived from an EMBL/GenBank/DDBJ whole genome shotgun (WGS) entry which is preliminary data.</text>
</comment>
<evidence type="ECO:0000256" key="3">
    <source>
        <dbReference type="ARBA" id="ARBA00022989"/>
    </source>
</evidence>
<dbReference type="GO" id="GO:0016020">
    <property type="term" value="C:membrane"/>
    <property type="evidence" value="ECO:0007669"/>
    <property type="project" value="UniProtKB-SubCell"/>
</dbReference>
<comment type="subcellular location">
    <subcellularLocation>
        <location evidence="1">Membrane</location>
        <topology evidence="1">Multi-pass membrane protein</topology>
    </subcellularLocation>
</comment>
<proteinExistence type="predicted"/>
<dbReference type="InterPro" id="IPR036259">
    <property type="entry name" value="MFS_trans_sf"/>
</dbReference>
<dbReference type="PANTHER" id="PTHR11662:SF279">
    <property type="entry name" value="VOLTAGE-GATED PURINE NUCLEOTIDE UNIPORTER SLC17A9"/>
    <property type="match status" value="1"/>
</dbReference>
<evidence type="ECO:0000313" key="8">
    <source>
        <dbReference type="Proteomes" id="UP000580250"/>
    </source>
</evidence>
<feature type="transmembrane region" description="Helical" evidence="5">
    <location>
        <begin position="91"/>
        <end position="116"/>
    </location>
</feature>
<evidence type="ECO:0000256" key="6">
    <source>
        <dbReference type="SAM" id="SignalP"/>
    </source>
</evidence>
<accession>A0A6V7Y6V1</accession>
<reference evidence="7 8" key="1">
    <citation type="submission" date="2020-08" db="EMBL/GenBank/DDBJ databases">
        <authorList>
            <person name="Koutsovoulos G."/>
            <person name="Danchin GJ E."/>
        </authorList>
    </citation>
    <scope>NUCLEOTIDE SEQUENCE [LARGE SCALE GENOMIC DNA]</scope>
</reference>
<protein>
    <submittedName>
        <fullName evidence="7">Uncharacterized protein</fullName>
    </submittedName>
</protein>
<feature type="transmembrane region" description="Helical" evidence="5">
    <location>
        <begin position="38"/>
        <end position="70"/>
    </location>
</feature>
<dbReference type="AlphaFoldDB" id="A0A6V7Y6V1"/>
<dbReference type="EMBL" id="CAJEWN010003317">
    <property type="protein sequence ID" value="CAD2207264.1"/>
    <property type="molecule type" value="Genomic_DNA"/>
</dbReference>
<dbReference type="GO" id="GO:0015867">
    <property type="term" value="P:ATP transport"/>
    <property type="evidence" value="ECO:0007669"/>
    <property type="project" value="TreeGrafter"/>
</dbReference>
<evidence type="ECO:0000256" key="1">
    <source>
        <dbReference type="ARBA" id="ARBA00004141"/>
    </source>
</evidence>
<keyword evidence="6" id="KW-0732">Signal</keyword>
<dbReference type="Gene3D" id="1.20.1250.20">
    <property type="entry name" value="MFS general substrate transporter like domains"/>
    <property type="match status" value="1"/>
</dbReference>
<organism evidence="7 8">
    <name type="scientific">Meloidogyne enterolobii</name>
    <name type="common">Root-knot nematode worm</name>
    <name type="synonym">Meloidogyne mayaguensis</name>
    <dbReference type="NCBI Taxonomy" id="390850"/>
    <lineage>
        <taxon>Eukaryota</taxon>
        <taxon>Metazoa</taxon>
        <taxon>Ecdysozoa</taxon>
        <taxon>Nematoda</taxon>
        <taxon>Chromadorea</taxon>
        <taxon>Rhabditida</taxon>
        <taxon>Tylenchina</taxon>
        <taxon>Tylenchomorpha</taxon>
        <taxon>Tylenchoidea</taxon>
        <taxon>Meloidogynidae</taxon>
        <taxon>Meloidogyninae</taxon>
        <taxon>Meloidogyne</taxon>
    </lineage>
</organism>
<name>A0A6V7Y6V1_MELEN</name>
<evidence type="ECO:0000256" key="2">
    <source>
        <dbReference type="ARBA" id="ARBA00022692"/>
    </source>
</evidence>
<evidence type="ECO:0000256" key="5">
    <source>
        <dbReference type="SAM" id="Phobius"/>
    </source>
</evidence>
<gene>
    <name evidence="7" type="ORF">MENT_LOCUS61183</name>
</gene>
<feature type="chain" id="PRO_5044818369" evidence="6">
    <location>
        <begin position="20"/>
        <end position="151"/>
    </location>
</feature>
<keyword evidence="2 5" id="KW-0812">Transmembrane</keyword>